<accession>A0AAD7JL72</accession>
<name>A0AAD7JL72_9AGAR</name>
<feature type="compositionally biased region" description="Acidic residues" evidence="1">
    <location>
        <begin position="288"/>
        <end position="297"/>
    </location>
</feature>
<gene>
    <name evidence="2" type="ORF">DFH07DRAFT_769865</name>
</gene>
<feature type="compositionally biased region" description="Acidic residues" evidence="1">
    <location>
        <begin position="150"/>
        <end position="163"/>
    </location>
</feature>
<evidence type="ECO:0000313" key="2">
    <source>
        <dbReference type="EMBL" id="KAJ7766320.1"/>
    </source>
</evidence>
<dbReference type="AlphaFoldDB" id="A0AAD7JL72"/>
<feature type="compositionally biased region" description="Basic and acidic residues" evidence="1">
    <location>
        <begin position="247"/>
        <end position="259"/>
    </location>
</feature>
<feature type="compositionally biased region" description="Acidic residues" evidence="1">
    <location>
        <begin position="120"/>
        <end position="134"/>
    </location>
</feature>
<dbReference type="EMBL" id="JARJLG010000033">
    <property type="protein sequence ID" value="KAJ7766320.1"/>
    <property type="molecule type" value="Genomic_DNA"/>
</dbReference>
<proteinExistence type="predicted"/>
<feature type="region of interest" description="Disordered" evidence="1">
    <location>
        <begin position="240"/>
        <end position="307"/>
    </location>
</feature>
<feature type="compositionally biased region" description="Basic residues" evidence="1">
    <location>
        <begin position="1"/>
        <end position="11"/>
    </location>
</feature>
<dbReference type="Proteomes" id="UP001215280">
    <property type="component" value="Unassembled WGS sequence"/>
</dbReference>
<evidence type="ECO:0000256" key="1">
    <source>
        <dbReference type="SAM" id="MobiDB-lite"/>
    </source>
</evidence>
<reference evidence="2" key="1">
    <citation type="submission" date="2023-03" db="EMBL/GenBank/DDBJ databases">
        <title>Massive genome expansion in bonnet fungi (Mycena s.s.) driven by repeated elements and novel gene families across ecological guilds.</title>
        <authorList>
            <consortium name="Lawrence Berkeley National Laboratory"/>
            <person name="Harder C.B."/>
            <person name="Miyauchi S."/>
            <person name="Viragh M."/>
            <person name="Kuo A."/>
            <person name="Thoen E."/>
            <person name="Andreopoulos B."/>
            <person name="Lu D."/>
            <person name="Skrede I."/>
            <person name="Drula E."/>
            <person name="Henrissat B."/>
            <person name="Morin E."/>
            <person name="Kohler A."/>
            <person name="Barry K."/>
            <person name="LaButti K."/>
            <person name="Morin E."/>
            <person name="Salamov A."/>
            <person name="Lipzen A."/>
            <person name="Mereny Z."/>
            <person name="Hegedus B."/>
            <person name="Baldrian P."/>
            <person name="Stursova M."/>
            <person name="Weitz H."/>
            <person name="Taylor A."/>
            <person name="Grigoriev I.V."/>
            <person name="Nagy L.G."/>
            <person name="Martin F."/>
            <person name="Kauserud H."/>
        </authorList>
    </citation>
    <scope>NUCLEOTIDE SEQUENCE</scope>
    <source>
        <strain evidence="2">CBHHK188m</strain>
    </source>
</reference>
<evidence type="ECO:0000313" key="3">
    <source>
        <dbReference type="Proteomes" id="UP001215280"/>
    </source>
</evidence>
<feature type="compositionally biased region" description="Acidic residues" evidence="1">
    <location>
        <begin position="90"/>
        <end position="102"/>
    </location>
</feature>
<feature type="region of interest" description="Disordered" evidence="1">
    <location>
        <begin position="1"/>
        <end position="70"/>
    </location>
</feature>
<comment type="caution">
    <text evidence="2">The sequence shown here is derived from an EMBL/GenBank/DDBJ whole genome shotgun (WGS) entry which is preliminary data.</text>
</comment>
<sequence>MPRSKSKGKTKRALEAKEKKAKKNKEPLPKLKLRILPPKTPVDAVPTSPGPAEKNPAESPQITPPTPVPPKVLRAAVAQYMVSKGYDGTPELESEDDDDELEELMKKKGSQHDTLFSDGMVDELEDDKDLEDLEGLQNKASPAKYTAPEQYEDEDESEDEEKGESESDGKSVNCHGAITSLTVSSDIKYTELLSQLADTMSLLPKAVHVAYRFSTQPRSDPFSHLLKPIHLIELVQAARRTQNSTKSKKEFKVELKDLEAPGGKGKGKAAGKDGKKDKKKRKRRGDSDSEDSDDDDVDKVKKKKKSMPQLVAELQEANACTEHGGDGCLKYTTGHVPLMKQDLSTWAIFLAQKWLYIYDDPSSEAPGRSEQARPHKDHPSHLSAWFPTDAMPGMPPIPFGYHPYQWPVPQPWSMYQTPAATPMSRGHYQDVLSSPPEVVEDSRLFPRIGDWLQELNDGPRGVDEHNFAQFAADFDRERYVRVVDLERLKIDELKSLIPEIAHGTASKLLAYATADIGVIRKQARKRARKEAQSHGPRYT</sequence>
<feature type="compositionally biased region" description="Basic and acidic residues" evidence="1">
    <location>
        <begin position="12"/>
        <end position="29"/>
    </location>
</feature>
<keyword evidence="3" id="KW-1185">Reference proteome</keyword>
<feature type="region of interest" description="Disordered" evidence="1">
    <location>
        <begin position="84"/>
        <end position="173"/>
    </location>
</feature>
<protein>
    <submittedName>
        <fullName evidence="2">Uncharacterized protein</fullName>
    </submittedName>
</protein>
<organism evidence="2 3">
    <name type="scientific">Mycena maculata</name>
    <dbReference type="NCBI Taxonomy" id="230809"/>
    <lineage>
        <taxon>Eukaryota</taxon>
        <taxon>Fungi</taxon>
        <taxon>Dikarya</taxon>
        <taxon>Basidiomycota</taxon>
        <taxon>Agaricomycotina</taxon>
        <taxon>Agaricomycetes</taxon>
        <taxon>Agaricomycetidae</taxon>
        <taxon>Agaricales</taxon>
        <taxon>Marasmiineae</taxon>
        <taxon>Mycenaceae</taxon>
        <taxon>Mycena</taxon>
    </lineage>
</organism>